<name>A0A821SXH2_9BILA</name>
<dbReference type="Proteomes" id="UP000663838">
    <property type="component" value="Unassembled WGS sequence"/>
</dbReference>
<dbReference type="AlphaFoldDB" id="A0A821SXH2"/>
<dbReference type="EMBL" id="CAJOBS010003639">
    <property type="protein sequence ID" value="CAF4862207.1"/>
    <property type="molecule type" value="Genomic_DNA"/>
</dbReference>
<protein>
    <submittedName>
        <fullName evidence="1">Uncharacterized protein</fullName>
    </submittedName>
</protein>
<proteinExistence type="predicted"/>
<reference evidence="1" key="1">
    <citation type="submission" date="2021-02" db="EMBL/GenBank/DDBJ databases">
        <authorList>
            <person name="Nowell W R."/>
        </authorList>
    </citation>
    <scope>NUCLEOTIDE SEQUENCE</scope>
</reference>
<evidence type="ECO:0000313" key="1">
    <source>
        <dbReference type="EMBL" id="CAF4862207.1"/>
    </source>
</evidence>
<comment type="caution">
    <text evidence="1">The sequence shown here is derived from an EMBL/GenBank/DDBJ whole genome shotgun (WGS) entry which is preliminary data.</text>
</comment>
<gene>
    <name evidence="1" type="ORF">TOA249_LOCUS27790</name>
</gene>
<sequence length="55" mass="6316">GDLPNLKYFSLTSRCIINDYDIQVLPLLRHMSNFEELTLNIINEQQSTLINGGHI</sequence>
<evidence type="ECO:0000313" key="2">
    <source>
        <dbReference type="Proteomes" id="UP000663838"/>
    </source>
</evidence>
<feature type="non-terminal residue" evidence="1">
    <location>
        <position position="1"/>
    </location>
</feature>
<organism evidence="1 2">
    <name type="scientific">Rotaria socialis</name>
    <dbReference type="NCBI Taxonomy" id="392032"/>
    <lineage>
        <taxon>Eukaryota</taxon>
        <taxon>Metazoa</taxon>
        <taxon>Spiralia</taxon>
        <taxon>Gnathifera</taxon>
        <taxon>Rotifera</taxon>
        <taxon>Eurotatoria</taxon>
        <taxon>Bdelloidea</taxon>
        <taxon>Philodinida</taxon>
        <taxon>Philodinidae</taxon>
        <taxon>Rotaria</taxon>
    </lineage>
</organism>
<accession>A0A821SXH2</accession>